<keyword evidence="21" id="KW-1185">Reference proteome</keyword>
<dbReference type="PANTHER" id="PTHR10404:SF78">
    <property type="entry name" value="N-ACETYLATED ALPHA-LINKED ACIDIC DIPEPTIDASE 2"/>
    <property type="match status" value="1"/>
</dbReference>
<dbReference type="EC" id="3.4.17.21" evidence="16"/>
<dbReference type="InterPro" id="IPR046450">
    <property type="entry name" value="PA_dom_sf"/>
</dbReference>
<keyword evidence="13 17" id="KW-0472">Membrane</keyword>
<evidence type="ECO:0000256" key="6">
    <source>
        <dbReference type="ARBA" id="ARBA00022692"/>
    </source>
</evidence>
<dbReference type="Gene3D" id="1.20.930.40">
    <property type="entry name" value="Transferrin receptor-like, dimerisation domain"/>
    <property type="match status" value="1"/>
</dbReference>
<dbReference type="OrthoDB" id="5841748at2759"/>
<dbReference type="CDD" id="cd08022">
    <property type="entry name" value="M28_PSMA_like"/>
    <property type="match status" value="1"/>
</dbReference>
<evidence type="ECO:0000256" key="5">
    <source>
        <dbReference type="ARBA" id="ARBA00022670"/>
    </source>
</evidence>
<evidence type="ECO:0000256" key="13">
    <source>
        <dbReference type="ARBA" id="ARBA00023136"/>
    </source>
</evidence>
<dbReference type="GO" id="GO:0046872">
    <property type="term" value="F:metal ion binding"/>
    <property type="evidence" value="ECO:0007669"/>
    <property type="project" value="UniProtKB-KW"/>
</dbReference>
<dbReference type="InterPro" id="IPR007365">
    <property type="entry name" value="TFR-like_dimer_dom"/>
</dbReference>
<evidence type="ECO:0000256" key="4">
    <source>
        <dbReference type="ARBA" id="ARBA00022645"/>
    </source>
</evidence>
<feature type="domain" description="Peptidase M28" evidence="19">
    <location>
        <begin position="399"/>
        <end position="598"/>
    </location>
</feature>
<dbReference type="Pfam" id="PF04389">
    <property type="entry name" value="Peptidase_M28"/>
    <property type="match status" value="1"/>
</dbReference>
<keyword evidence="11 17" id="KW-1133">Transmembrane helix</keyword>
<evidence type="ECO:0000256" key="11">
    <source>
        <dbReference type="ARBA" id="ARBA00022989"/>
    </source>
</evidence>
<dbReference type="AlphaFoldDB" id="A0A2B4RZQ9"/>
<evidence type="ECO:0000259" key="18">
    <source>
        <dbReference type="Pfam" id="PF04253"/>
    </source>
</evidence>
<evidence type="ECO:0000256" key="10">
    <source>
        <dbReference type="ARBA" id="ARBA00022968"/>
    </source>
</evidence>
<accession>A0A2B4RZQ9</accession>
<keyword evidence="12" id="KW-0482">Metalloprotease</keyword>
<evidence type="ECO:0000259" key="19">
    <source>
        <dbReference type="Pfam" id="PF04389"/>
    </source>
</evidence>
<dbReference type="SUPFAM" id="SSF47672">
    <property type="entry name" value="Transferrin receptor-like dimerisation domain"/>
    <property type="match status" value="1"/>
</dbReference>
<dbReference type="PANTHER" id="PTHR10404">
    <property type="entry name" value="N-ACETYLATED-ALPHA-LINKED ACIDIC DIPEPTIDASE"/>
    <property type="match status" value="1"/>
</dbReference>
<reference evidence="21" key="1">
    <citation type="journal article" date="2017" name="bioRxiv">
        <title>Comparative analysis of the genomes of Stylophora pistillata and Acropora digitifera provides evidence for extensive differences between species of corals.</title>
        <authorList>
            <person name="Voolstra C.R."/>
            <person name="Li Y."/>
            <person name="Liew Y.J."/>
            <person name="Baumgarten S."/>
            <person name="Zoccola D."/>
            <person name="Flot J.-F."/>
            <person name="Tambutte S."/>
            <person name="Allemand D."/>
            <person name="Aranda M."/>
        </authorList>
    </citation>
    <scope>NUCLEOTIDE SEQUENCE [LARGE SCALE GENOMIC DNA]</scope>
</reference>
<dbReference type="EMBL" id="LSMT01000245">
    <property type="protein sequence ID" value="PFX22263.1"/>
    <property type="molecule type" value="Genomic_DNA"/>
</dbReference>
<dbReference type="Gene3D" id="3.40.630.10">
    <property type="entry name" value="Zn peptidases"/>
    <property type="match status" value="1"/>
</dbReference>
<comment type="catalytic activity">
    <reaction evidence="15">
        <text>Release of an unsubstituted, C-terminal glutamyl residue, typically from Ac-Asp-Glu or folylpoly-gamma-glutamates.</text>
        <dbReference type="EC" id="3.4.17.21"/>
    </reaction>
</comment>
<evidence type="ECO:0000256" key="15">
    <source>
        <dbReference type="ARBA" id="ARBA00052003"/>
    </source>
</evidence>
<protein>
    <recommendedName>
        <fullName evidence="16">glutamate carboxypeptidase II</fullName>
        <ecNumber evidence="16">3.4.17.21</ecNumber>
    </recommendedName>
</protein>
<keyword evidence="7" id="KW-0479">Metal-binding</keyword>
<evidence type="ECO:0000256" key="14">
    <source>
        <dbReference type="ARBA" id="ARBA00023180"/>
    </source>
</evidence>
<dbReference type="STRING" id="50429.A0A2B4RZQ9"/>
<dbReference type="GO" id="GO:0004181">
    <property type="term" value="F:metallocarboxypeptidase activity"/>
    <property type="evidence" value="ECO:0007669"/>
    <property type="project" value="UniProtKB-EC"/>
</dbReference>
<keyword evidence="10" id="KW-0735">Signal-anchor</keyword>
<comment type="similarity">
    <text evidence="3">Belongs to the peptidase M28 family. M28B subfamily.</text>
</comment>
<dbReference type="Pfam" id="PF04253">
    <property type="entry name" value="TFR_dimer"/>
    <property type="match status" value="1"/>
</dbReference>
<sequence>MRSKSRSVSKDMQLGPRPRKIFCNVFERVQTCILTVTKMELELPEVRRRSIRRREVFIVVLLVVLFSTAAFLIGYFAMKAEKNAVICRPGNGGDNNGNKTKPTLPSSKEKYHDMFQEEVQAKNLEENLRFITLEPHMAGSRRQRELAEHIAEKWRVYGFDKVEMPEYIVPLSLPQEDKPNKVEVFVNGTKSLTILGKLKAKSEPTAKKAFDYFPYFAYSPNGTVEGKLVYINKGSKDDIDLLLNRTNVSLTNKIVIGRGIHAQTDYAVELGAVGALIFPDVHSSRPNGTYPYSSKVSGDAVFERPEAANFGDPLTRGLPSTKGMYRGPNNLTVFAAVPTQPISYNDAVELLSHLQSNLVPKEWQTELNVSFRNATGLTSSDTTVRLSVNNVVETKSIYNVIGTIYGLEEPDRYVLIGSHRDAWFLGAADPSSGTAALLEISRAVSGMLREGWRPRRTLKFCSWGAEEFGLIGSIEWVEQNQEILSDRGVVYLNTDVAVGGNYVLITQNCPLLSTAIFDWAKKVKDPNAYGNKTSLYDIMVDRMPSSSNPSEPYVVPYLFLSDYFPFYLYLGIPSADFSYFYGRNMELYPVYHTQEDNFYWMKTFIDPKFEFHEAVTKFEGGLLIELSDTPILPFDVTRYANALLAGYKSLPKEMHNESLPTEYIQKAIYNFMEASHAFERAKSKLNPDTTDPLRIRMVNDQMVQIEKAFISSSMLSDLFLSSHLFSRTAFPFPGVLQAHKNGKGNINEVKKQMSLVVEAISSAAEILKPLPT</sequence>
<proteinExistence type="inferred from homology"/>
<dbReference type="Proteomes" id="UP000225706">
    <property type="component" value="Unassembled WGS sequence"/>
</dbReference>
<dbReference type="FunFam" id="3.40.630.10:FF:000009">
    <property type="entry name" value="N-acetylated-alpha-linked acidic dipeptidase 2"/>
    <property type="match status" value="1"/>
</dbReference>
<dbReference type="InterPro" id="IPR036757">
    <property type="entry name" value="TFR-like_dimer_dom_sf"/>
</dbReference>
<dbReference type="GO" id="GO:0016020">
    <property type="term" value="C:membrane"/>
    <property type="evidence" value="ECO:0007669"/>
    <property type="project" value="UniProtKB-SubCell"/>
</dbReference>
<keyword evidence="8" id="KW-0378">Hydrolase</keyword>
<keyword evidence="5" id="KW-0645">Protease</keyword>
<keyword evidence="9" id="KW-0862">Zinc</keyword>
<evidence type="ECO:0000256" key="3">
    <source>
        <dbReference type="ARBA" id="ARBA00005634"/>
    </source>
</evidence>
<evidence type="ECO:0000256" key="1">
    <source>
        <dbReference type="ARBA" id="ARBA00001947"/>
    </source>
</evidence>
<evidence type="ECO:0000313" key="20">
    <source>
        <dbReference type="EMBL" id="PFX22263.1"/>
    </source>
</evidence>
<dbReference type="InterPro" id="IPR007484">
    <property type="entry name" value="Peptidase_M28"/>
</dbReference>
<feature type="domain" description="Transferrin receptor-like dimerisation" evidence="18">
    <location>
        <begin position="662"/>
        <end position="768"/>
    </location>
</feature>
<evidence type="ECO:0000256" key="9">
    <source>
        <dbReference type="ARBA" id="ARBA00022833"/>
    </source>
</evidence>
<organism evidence="20 21">
    <name type="scientific">Stylophora pistillata</name>
    <name type="common">Smooth cauliflower coral</name>
    <dbReference type="NCBI Taxonomy" id="50429"/>
    <lineage>
        <taxon>Eukaryota</taxon>
        <taxon>Metazoa</taxon>
        <taxon>Cnidaria</taxon>
        <taxon>Anthozoa</taxon>
        <taxon>Hexacorallia</taxon>
        <taxon>Scleractinia</taxon>
        <taxon>Astrocoeniina</taxon>
        <taxon>Pocilloporidae</taxon>
        <taxon>Stylophora</taxon>
    </lineage>
</organism>
<comment type="cofactor">
    <cofactor evidence="1">
        <name>Zn(2+)</name>
        <dbReference type="ChEBI" id="CHEBI:29105"/>
    </cofactor>
</comment>
<evidence type="ECO:0000256" key="17">
    <source>
        <dbReference type="SAM" id="Phobius"/>
    </source>
</evidence>
<evidence type="ECO:0000256" key="8">
    <source>
        <dbReference type="ARBA" id="ARBA00022801"/>
    </source>
</evidence>
<evidence type="ECO:0000256" key="16">
    <source>
        <dbReference type="ARBA" id="ARBA00066561"/>
    </source>
</evidence>
<comment type="caution">
    <text evidence="20">The sequence shown here is derived from an EMBL/GenBank/DDBJ whole genome shotgun (WGS) entry which is preliminary data.</text>
</comment>
<name>A0A2B4RZQ9_STYPI</name>
<dbReference type="Gene3D" id="3.50.30.30">
    <property type="match status" value="1"/>
</dbReference>
<keyword evidence="14" id="KW-0325">Glycoprotein</keyword>
<evidence type="ECO:0000256" key="7">
    <source>
        <dbReference type="ARBA" id="ARBA00022723"/>
    </source>
</evidence>
<comment type="subcellular location">
    <subcellularLocation>
        <location evidence="2">Membrane</location>
        <topology evidence="2">Single-pass type II membrane protein</topology>
    </subcellularLocation>
</comment>
<keyword evidence="4" id="KW-0121">Carboxypeptidase</keyword>
<evidence type="ECO:0000313" key="21">
    <source>
        <dbReference type="Proteomes" id="UP000225706"/>
    </source>
</evidence>
<evidence type="ECO:0000256" key="2">
    <source>
        <dbReference type="ARBA" id="ARBA00004606"/>
    </source>
</evidence>
<gene>
    <name evidence="20" type="primary">Naaladl1</name>
    <name evidence="20" type="ORF">AWC38_SpisGene13232</name>
</gene>
<keyword evidence="6 17" id="KW-0812">Transmembrane</keyword>
<dbReference type="InterPro" id="IPR039373">
    <property type="entry name" value="Peptidase_M28B"/>
</dbReference>
<dbReference type="GO" id="GO:0006508">
    <property type="term" value="P:proteolysis"/>
    <property type="evidence" value="ECO:0007669"/>
    <property type="project" value="UniProtKB-KW"/>
</dbReference>
<dbReference type="SUPFAM" id="SSF52025">
    <property type="entry name" value="PA domain"/>
    <property type="match status" value="1"/>
</dbReference>
<feature type="transmembrane region" description="Helical" evidence="17">
    <location>
        <begin position="56"/>
        <end position="78"/>
    </location>
</feature>
<dbReference type="SUPFAM" id="SSF53187">
    <property type="entry name" value="Zn-dependent exopeptidases"/>
    <property type="match status" value="1"/>
</dbReference>
<evidence type="ECO:0000256" key="12">
    <source>
        <dbReference type="ARBA" id="ARBA00023049"/>
    </source>
</evidence>